<feature type="non-terminal residue" evidence="1">
    <location>
        <position position="1"/>
    </location>
</feature>
<accession>A0A564ZP22</accession>
<dbReference type="Proteomes" id="UP000334340">
    <property type="component" value="Unassembled WGS sequence"/>
</dbReference>
<dbReference type="EMBL" id="CABIKM010000050">
    <property type="protein sequence ID" value="VUZ86308.1"/>
    <property type="molecule type" value="Genomic_DNA"/>
</dbReference>
<evidence type="ECO:0000313" key="1">
    <source>
        <dbReference type="EMBL" id="VUZ86308.1"/>
    </source>
</evidence>
<name>A0A564ZP22_9BACT</name>
<keyword evidence="2" id="KW-1185">Reference proteome</keyword>
<reference evidence="1 2" key="1">
    <citation type="submission" date="2019-07" db="EMBL/GenBank/DDBJ databases">
        <authorList>
            <person name="Cremers G."/>
        </authorList>
    </citation>
    <scope>NUCLEOTIDE SEQUENCE [LARGE SCALE GENOMIC DNA]</scope>
</reference>
<evidence type="ECO:0000313" key="2">
    <source>
        <dbReference type="Proteomes" id="UP000334340"/>
    </source>
</evidence>
<protein>
    <submittedName>
        <fullName evidence="1">Uncharacterized protein</fullName>
    </submittedName>
</protein>
<dbReference type="AlphaFoldDB" id="A0A564ZP22"/>
<gene>
    <name evidence="1" type="ORF">MELA_02709</name>
</gene>
<organism evidence="1 2">
    <name type="scientific">Candidatus Methylomirabilis lanthanidiphila</name>
    <dbReference type="NCBI Taxonomy" id="2211376"/>
    <lineage>
        <taxon>Bacteria</taxon>
        <taxon>Candidatus Methylomirabilota</taxon>
        <taxon>Candidatus Methylomirabilia</taxon>
        <taxon>Candidatus Methylomirabilales</taxon>
        <taxon>Candidatus Methylomirabilaceae</taxon>
        <taxon>Candidatus Methylomirabilis</taxon>
    </lineage>
</organism>
<sequence>GVGVSLILTQRVGALELAKILSALEVEDAYLNINNLNPRDQQHIRSVALSPISVVHLFRQYFFELDTFLGTPVSHVWLSPGATVELIEIHTRKTIIEKTLETSFETTTKAESAITEEEEISDAIKEDNKQDIKFGASVTASYASVTATSSFDYNASQQTAREETHKRMRQQTEKLSTEIRKNYKTTFKTITETTDTSSKRYVLSNTTDDLINYELRRKMRQVAVQVQDIGSYLCWQTYVDRPGESLGVAKLIHIAKPAELDGLHAPDEIPLLLPFKEDKVVTIPFHSIEDTDAENEGEVYQDGVEVDDSEAFGNLEKIQADWPIEAVCPKGNYVLTDVEFDGQGQPVAASRKGDITNADNKASFSLHLNTVDFQGQNSVQVKLMLYWSPAPGANDEAIKKNKENIEAFKAKEAVEYQKAYVQNAKERIKLTHQIKARQNDELREEERIVVYRKLIQDMLTSGISMPDDRTRHVVAELINSIFDIDKMLYFVAPEWWRPRLRFFTQQLDESRATPPNYLTGIEAFAKGILKKMYGLSVSKSPDKLAASTIGWGGIEDPARDNYYITEDSEPAKFGSSLGWLLQLDGDNMRNAFLNAPWVKAVIPIRPGREEAAINWLKGVEGFNGIGDADIYHTNNPNEKDINGNPLDGQKMVDVIMDLAKKIQKKHEEAVKNGQYPKQDEIADPALVDEANVVTSTPIDRVYEHGFYPLQGGFRANVQGNYEIFDQWIEILPTDQVVPVEVKYNPKTGRQV</sequence>
<proteinExistence type="predicted"/>